<comment type="caution">
    <text evidence="2">The sequence shown here is derived from an EMBL/GenBank/DDBJ whole genome shotgun (WGS) entry which is preliminary data.</text>
</comment>
<reference evidence="2 3" key="1">
    <citation type="journal article" date="2016" name="Nat. Commun.">
        <title>Thousands of microbial genomes shed light on interconnected biogeochemical processes in an aquifer system.</title>
        <authorList>
            <person name="Anantharaman K."/>
            <person name="Brown C.T."/>
            <person name="Hug L.A."/>
            <person name="Sharon I."/>
            <person name="Castelle C.J."/>
            <person name="Probst A.J."/>
            <person name="Thomas B.C."/>
            <person name="Singh A."/>
            <person name="Wilkins M.J."/>
            <person name="Karaoz U."/>
            <person name="Brodie E.L."/>
            <person name="Williams K.H."/>
            <person name="Hubbard S.S."/>
            <person name="Banfield J.F."/>
        </authorList>
    </citation>
    <scope>NUCLEOTIDE SEQUENCE [LARGE SCALE GENOMIC DNA]</scope>
</reference>
<gene>
    <name evidence="2" type="ORF">A3A02_00105</name>
</gene>
<dbReference type="EMBL" id="MHIM01000004">
    <property type="protein sequence ID" value="OGY53106.1"/>
    <property type="molecule type" value="Genomic_DNA"/>
</dbReference>
<evidence type="ECO:0000313" key="3">
    <source>
        <dbReference type="Proteomes" id="UP000177376"/>
    </source>
</evidence>
<proteinExistence type="predicted"/>
<dbReference type="Proteomes" id="UP000177376">
    <property type="component" value="Unassembled WGS sequence"/>
</dbReference>
<name>A0A1G1YMT2_9BACT</name>
<evidence type="ECO:0000313" key="2">
    <source>
        <dbReference type="EMBL" id="OGY53106.1"/>
    </source>
</evidence>
<organism evidence="2 3">
    <name type="scientific">Candidatus Buchananbacteria bacterium RIFCSPLOWO2_01_FULL_39_33</name>
    <dbReference type="NCBI Taxonomy" id="1797543"/>
    <lineage>
        <taxon>Bacteria</taxon>
        <taxon>Candidatus Buchananiibacteriota</taxon>
    </lineage>
</organism>
<evidence type="ECO:0008006" key="4">
    <source>
        <dbReference type="Google" id="ProtNLM"/>
    </source>
</evidence>
<sequence>MKVNKKIPKIRVKKRLAKKKAVLSNRVKKIFDGDKKSLDIVMFEENRFGGLHHIPVGTSYNSSVGVNIAEHPLDQYSSPYLLDLSKKRYIERVKPTLDGSFQVSYQDLPAGEILEKLQIFQLLALNNSEILNWLKYGWSKFTWLVKKPFQRIDFSPKLPLAKKKAKANQGFDIWQEISIINFLFFISSKISWLFNLGWRLVSHLYANLVGQYIGRDEVVVLETKKVIAIEKNPLPTSQTNSLVNKRFRINLPPINFSGLIKSFELSQLSLKPLLAFSVVALLIVIPIRLYFYLESAKETKGQVLGQAEEALNSLTSAQSALADFKFSEAQSYLSAANNDFISAQKQLAEIKSFLTILAEILPLNNTYRSGKNLIDLGEKLTKAGEFIVAGLNQFTGESDLSLSSRVKNFQVDTKEALRQMESAEENVSKIKISHLPAENQDKFVELKDNLPMFIASLKKSDNLMGFITNFLGEQGLKRYLIVFQNDNELRATGGFMGSVALVDFKNGNIENIEIPSGGTYDFKAGLTKLWQSPEPLRLVNQRWEFQDANWWPDWPTSAKNISYFYNDSAGATIDGVIAINSDWLGSLLAVIGPIEMPDYQKTIKATNFEMELQQSIEVEAQDKTQPKKILSDLAPKLIEKILAIAPDQMLSLASALNQGLAEKDILVYLADENEQKFVAENNWDGRLKDTGQDYLNVVVTNIGGGKTDSAIRQEIYHQASIAEDGSIIDNVVINRSHFGPLDGNFTNLPNRSYIRVYVPLGSELLKAQGFKHPADNEFKPVDDYLKENPALLNEKAALIDKETSTKIYNEDGKTVFANWLTVAPGDDREVLLVYKLPFGLNLNREENKSDGLLDKIKAAFFNRLTYNSYSLLVQKQPGSDDDYFVSQVEYPSGLSSQITYPSYPGAVENNAQESIYRDKLTHDLFYFIGFQY</sequence>
<evidence type="ECO:0000256" key="1">
    <source>
        <dbReference type="SAM" id="Coils"/>
    </source>
</evidence>
<protein>
    <recommendedName>
        <fullName evidence="4">DUF4012 domain-containing protein</fullName>
    </recommendedName>
</protein>
<dbReference type="AlphaFoldDB" id="A0A1G1YMT2"/>
<feature type="coiled-coil region" evidence="1">
    <location>
        <begin position="406"/>
        <end position="433"/>
    </location>
</feature>
<keyword evidence="1" id="KW-0175">Coiled coil</keyword>
<dbReference type="Pfam" id="PF13196">
    <property type="entry name" value="DUF4012"/>
    <property type="match status" value="1"/>
</dbReference>
<accession>A0A1G1YMT2</accession>
<dbReference type="InterPro" id="IPR025101">
    <property type="entry name" value="DUF4012"/>
</dbReference>